<feature type="compositionally biased region" description="Basic and acidic residues" evidence="1">
    <location>
        <begin position="134"/>
        <end position="147"/>
    </location>
</feature>
<dbReference type="SMART" id="SM00717">
    <property type="entry name" value="SANT"/>
    <property type="match status" value="2"/>
</dbReference>
<feature type="domain" description="HTH myb-type" evidence="3">
    <location>
        <begin position="78"/>
        <end position="128"/>
    </location>
</feature>
<dbReference type="InterPro" id="IPR009057">
    <property type="entry name" value="Homeodomain-like_sf"/>
</dbReference>
<evidence type="ECO:0000313" key="4">
    <source>
        <dbReference type="EMBL" id="KAK8876189.1"/>
    </source>
</evidence>
<dbReference type="InterPro" id="IPR001005">
    <property type="entry name" value="SANT/Myb"/>
</dbReference>
<dbReference type="Pfam" id="PF13921">
    <property type="entry name" value="Myb_DNA-bind_6"/>
    <property type="match status" value="1"/>
</dbReference>
<feature type="compositionally biased region" description="Polar residues" evidence="1">
    <location>
        <begin position="155"/>
        <end position="165"/>
    </location>
</feature>
<name>A0ABR2JE87_9EUKA</name>
<dbReference type="EMBL" id="JAPFFF010000012">
    <property type="protein sequence ID" value="KAK8876189.1"/>
    <property type="molecule type" value="Genomic_DNA"/>
</dbReference>
<feature type="domain" description="Myb-like" evidence="2">
    <location>
        <begin position="22"/>
        <end position="73"/>
    </location>
</feature>
<dbReference type="PROSITE" id="PS50090">
    <property type="entry name" value="MYB_LIKE"/>
    <property type="match status" value="2"/>
</dbReference>
<organism evidence="4 5">
    <name type="scientific">Tritrichomonas musculus</name>
    <dbReference type="NCBI Taxonomy" id="1915356"/>
    <lineage>
        <taxon>Eukaryota</taxon>
        <taxon>Metamonada</taxon>
        <taxon>Parabasalia</taxon>
        <taxon>Tritrichomonadida</taxon>
        <taxon>Tritrichomonadidae</taxon>
        <taxon>Tritrichomonas</taxon>
    </lineage>
</organism>
<reference evidence="4 5" key="1">
    <citation type="submission" date="2024-04" db="EMBL/GenBank/DDBJ databases">
        <title>Tritrichomonas musculus Genome.</title>
        <authorList>
            <person name="Alves-Ferreira E."/>
            <person name="Grigg M."/>
            <person name="Lorenzi H."/>
            <person name="Galac M."/>
        </authorList>
    </citation>
    <scope>NUCLEOTIDE SEQUENCE [LARGE SCALE GENOMIC DNA]</scope>
    <source>
        <strain evidence="4 5">EAF2021</strain>
    </source>
</reference>
<gene>
    <name evidence="4" type="ORF">M9Y10_006379</name>
</gene>
<feature type="domain" description="HTH myb-type" evidence="3">
    <location>
        <begin position="22"/>
        <end position="77"/>
    </location>
</feature>
<comment type="caution">
    <text evidence="4">The sequence shown here is derived from an EMBL/GenBank/DDBJ whole genome shotgun (WGS) entry which is preliminary data.</text>
</comment>
<protein>
    <recommendedName>
        <fullName evidence="6">Myb-like DNA-binding domain containing protein</fullName>
    </recommendedName>
</protein>
<proteinExistence type="predicted"/>
<evidence type="ECO:0000313" key="5">
    <source>
        <dbReference type="Proteomes" id="UP001470230"/>
    </source>
</evidence>
<dbReference type="PROSITE" id="PS51294">
    <property type="entry name" value="HTH_MYB"/>
    <property type="match status" value="2"/>
</dbReference>
<accession>A0ABR2JE87</accession>
<dbReference type="PANTHER" id="PTHR45614:SF253">
    <property type="entry name" value="CHROMOSOME UNDETERMINED SCAFFOLD_38, WHOLE GENOME SHOTGUN SEQUENCE"/>
    <property type="match status" value="1"/>
</dbReference>
<feature type="region of interest" description="Disordered" evidence="1">
    <location>
        <begin position="131"/>
        <end position="168"/>
    </location>
</feature>
<keyword evidence="5" id="KW-1185">Reference proteome</keyword>
<dbReference type="SUPFAM" id="SSF46689">
    <property type="entry name" value="Homeodomain-like"/>
    <property type="match status" value="1"/>
</dbReference>
<feature type="region of interest" description="Disordered" evidence="1">
    <location>
        <begin position="1"/>
        <end position="31"/>
    </location>
</feature>
<dbReference type="InterPro" id="IPR017930">
    <property type="entry name" value="Myb_dom"/>
</dbReference>
<feature type="compositionally biased region" description="Basic and acidic residues" evidence="1">
    <location>
        <begin position="9"/>
        <end position="19"/>
    </location>
</feature>
<dbReference type="Proteomes" id="UP001470230">
    <property type="component" value="Unassembled WGS sequence"/>
</dbReference>
<dbReference type="CDD" id="cd00167">
    <property type="entry name" value="SANT"/>
    <property type="match status" value="2"/>
</dbReference>
<feature type="domain" description="Myb-like" evidence="2">
    <location>
        <begin position="74"/>
        <end position="124"/>
    </location>
</feature>
<evidence type="ECO:0008006" key="6">
    <source>
        <dbReference type="Google" id="ProtNLM"/>
    </source>
</evidence>
<evidence type="ECO:0000259" key="2">
    <source>
        <dbReference type="PROSITE" id="PS50090"/>
    </source>
</evidence>
<dbReference type="InterPro" id="IPR050560">
    <property type="entry name" value="MYB_TF"/>
</dbReference>
<dbReference type="Gene3D" id="1.10.10.60">
    <property type="entry name" value="Homeodomain-like"/>
    <property type="match status" value="2"/>
</dbReference>
<dbReference type="PANTHER" id="PTHR45614">
    <property type="entry name" value="MYB PROTEIN-RELATED"/>
    <property type="match status" value="1"/>
</dbReference>
<sequence length="196" mass="23986">MFYKGIDPFFDRRPRDRTQQQKQKKVRSPFSQEEDDMLKALVEELGDRDWFLISRQMNGRTQRQCRERWRNNLCSNIVKTKWTEQEDETLRVKFKKYGPKWKFFEVFFPGRTSYNIRNRWNCLLRVKHKKSSQSKKDKNQEEEKQIEEPIVDMKANQTNEENQVGNNNELNIRNEENDLFIQLSDSFISFEDFTYF</sequence>
<evidence type="ECO:0000256" key="1">
    <source>
        <dbReference type="SAM" id="MobiDB-lite"/>
    </source>
</evidence>
<evidence type="ECO:0000259" key="3">
    <source>
        <dbReference type="PROSITE" id="PS51294"/>
    </source>
</evidence>